<reference evidence="1" key="1">
    <citation type="submission" date="2013-12" db="EMBL/GenBank/DDBJ databases">
        <title>The Genome Sequence of Aphanomyces astaci APO3.</title>
        <authorList>
            <consortium name="The Broad Institute Genomics Platform"/>
            <person name="Russ C."/>
            <person name="Tyler B."/>
            <person name="van West P."/>
            <person name="Dieguez-Uribeondo J."/>
            <person name="Young S.K."/>
            <person name="Zeng Q."/>
            <person name="Gargeya S."/>
            <person name="Fitzgerald M."/>
            <person name="Abouelleil A."/>
            <person name="Alvarado L."/>
            <person name="Chapman S.B."/>
            <person name="Gainer-Dewar J."/>
            <person name="Goldberg J."/>
            <person name="Griggs A."/>
            <person name="Gujja S."/>
            <person name="Hansen M."/>
            <person name="Howarth C."/>
            <person name="Imamovic A."/>
            <person name="Ireland A."/>
            <person name="Larimer J."/>
            <person name="McCowan C."/>
            <person name="Murphy C."/>
            <person name="Pearson M."/>
            <person name="Poon T.W."/>
            <person name="Priest M."/>
            <person name="Roberts A."/>
            <person name="Saif S."/>
            <person name="Shea T."/>
            <person name="Sykes S."/>
            <person name="Wortman J."/>
            <person name="Nusbaum C."/>
            <person name="Birren B."/>
        </authorList>
    </citation>
    <scope>NUCLEOTIDE SEQUENCE [LARGE SCALE GENOMIC DNA]</scope>
    <source>
        <strain evidence="1">APO3</strain>
    </source>
</reference>
<dbReference type="OrthoDB" id="84814at2759"/>
<dbReference type="RefSeq" id="XP_009840901.1">
    <property type="nucleotide sequence ID" value="XM_009842599.1"/>
</dbReference>
<proteinExistence type="predicted"/>
<organism evidence="1">
    <name type="scientific">Aphanomyces astaci</name>
    <name type="common">Crayfish plague agent</name>
    <dbReference type="NCBI Taxonomy" id="112090"/>
    <lineage>
        <taxon>Eukaryota</taxon>
        <taxon>Sar</taxon>
        <taxon>Stramenopiles</taxon>
        <taxon>Oomycota</taxon>
        <taxon>Saprolegniomycetes</taxon>
        <taxon>Saprolegniales</taxon>
        <taxon>Verrucalvaceae</taxon>
        <taxon>Aphanomyces</taxon>
    </lineage>
</organism>
<dbReference type="GeneID" id="20816702"/>
<sequence length="111" mass="12000">MIGSKPSPIGDGFDEKFDVLAHGLKTVMGAYTPKPLAQTAGISYGLFLDYAFLEFQKPAVSFEIIGDDFVVDVTTIKTRGLEVYKGINQFAKEVTVFNDGDVTPTKPSCGD</sequence>
<dbReference type="EMBL" id="KI913174">
    <property type="protein sequence ID" value="ETV69574.1"/>
    <property type="molecule type" value="Genomic_DNA"/>
</dbReference>
<dbReference type="VEuPathDB" id="FungiDB:H257_14706"/>
<dbReference type="AlphaFoldDB" id="W4FRZ3"/>
<gene>
    <name evidence="1" type="ORF">H257_14706</name>
</gene>
<accession>W4FRZ3</accession>
<protein>
    <submittedName>
        <fullName evidence="1">Uncharacterized protein</fullName>
    </submittedName>
</protein>
<evidence type="ECO:0000313" key="1">
    <source>
        <dbReference type="EMBL" id="ETV69574.1"/>
    </source>
</evidence>
<name>W4FRZ3_APHAT</name>